<dbReference type="InterPro" id="IPR053853">
    <property type="entry name" value="FitA-like_RHH"/>
</dbReference>
<comment type="caution">
    <text evidence="2">The sequence shown here is derived from an EMBL/GenBank/DDBJ whole genome shotgun (WGS) entry which is preliminary data.</text>
</comment>
<dbReference type="Proteomes" id="UP000317763">
    <property type="component" value="Unassembled WGS sequence"/>
</dbReference>
<feature type="domain" description="Antitoxin FitA-like ribbon-helix-helix" evidence="1">
    <location>
        <begin position="4"/>
        <end position="40"/>
    </location>
</feature>
<dbReference type="SUPFAM" id="SSF47598">
    <property type="entry name" value="Ribbon-helix-helix"/>
    <property type="match status" value="1"/>
</dbReference>
<organism evidence="2 3">
    <name type="scientific">Tepidimonas taiwanensis</name>
    <dbReference type="NCBI Taxonomy" id="307486"/>
    <lineage>
        <taxon>Bacteria</taxon>
        <taxon>Pseudomonadati</taxon>
        <taxon>Pseudomonadota</taxon>
        <taxon>Betaproteobacteria</taxon>
        <taxon>Burkholderiales</taxon>
        <taxon>Tepidimonas</taxon>
    </lineage>
</organism>
<protein>
    <submittedName>
        <fullName evidence="2">Arc-like DNA binding domain protein</fullName>
    </submittedName>
</protein>
<dbReference type="InterPro" id="IPR013321">
    <property type="entry name" value="Arc_rbn_hlx_hlx"/>
</dbReference>
<dbReference type="AlphaFoldDB" id="A0A554WZN6"/>
<evidence type="ECO:0000313" key="2">
    <source>
        <dbReference type="EMBL" id="TSE29052.1"/>
    </source>
</evidence>
<evidence type="ECO:0000313" key="3">
    <source>
        <dbReference type="Proteomes" id="UP000317763"/>
    </source>
</evidence>
<dbReference type="InterPro" id="IPR010985">
    <property type="entry name" value="Ribbon_hlx_hlx"/>
</dbReference>
<reference evidence="2 3" key="1">
    <citation type="submission" date="2019-07" db="EMBL/GenBank/DDBJ databases">
        <title>Tepidimonas taiwanensis I1-1 draft genome.</title>
        <authorList>
            <person name="Da Costa M.S."/>
            <person name="Froufe H.J.C."/>
            <person name="Egas C."/>
            <person name="Albuquerque L."/>
        </authorList>
    </citation>
    <scope>NUCLEOTIDE SEQUENCE [LARGE SCALE GENOMIC DNA]</scope>
    <source>
        <strain evidence="2 3">I1-1</strain>
    </source>
</reference>
<proteinExistence type="predicted"/>
<accession>A0A554WZN6</accession>
<dbReference type="EMBL" id="VJOM01000041">
    <property type="protein sequence ID" value="TSE29052.1"/>
    <property type="molecule type" value="Genomic_DNA"/>
</dbReference>
<name>A0A554WZN6_9BURK</name>
<dbReference type="OrthoDB" id="2389872at2"/>
<keyword evidence="3" id="KW-1185">Reference proteome</keyword>
<gene>
    <name evidence="2" type="ORF">Ttaiw_02422</name>
</gene>
<dbReference type="Gene3D" id="1.10.1220.10">
    <property type="entry name" value="Met repressor-like"/>
    <property type="match status" value="1"/>
</dbReference>
<dbReference type="STRING" id="307486.GCA_000807215_00805"/>
<dbReference type="RefSeq" id="WP_058616671.1">
    <property type="nucleotide sequence ID" value="NZ_CP083911.1"/>
</dbReference>
<dbReference type="Pfam" id="PF22513">
    <property type="entry name" value="FitA-like_RHH"/>
    <property type="match status" value="1"/>
</dbReference>
<evidence type="ECO:0000259" key="1">
    <source>
        <dbReference type="Pfam" id="PF22513"/>
    </source>
</evidence>
<sequence>MAVTLTLKGVPDDVYERLKQAAAANHRSLNGEIIALLQSQVFPRRLSAQEHLAAIRAVRARLKATDFDHTLIDGMKREGRA</sequence>
<dbReference type="GO" id="GO:0006355">
    <property type="term" value="P:regulation of DNA-templated transcription"/>
    <property type="evidence" value="ECO:0007669"/>
    <property type="project" value="InterPro"/>
</dbReference>